<keyword evidence="2" id="KW-0808">Transferase</keyword>
<dbReference type="SUPFAM" id="SSF53756">
    <property type="entry name" value="UDP-Glycosyltransferase/glycogen phosphorylase"/>
    <property type="match status" value="1"/>
</dbReference>
<evidence type="ECO:0000256" key="2">
    <source>
        <dbReference type="ARBA" id="ARBA00022679"/>
    </source>
</evidence>
<accession>A0A2M8PDK7</accession>
<reference evidence="3 4" key="1">
    <citation type="submission" date="2017-11" db="EMBL/GenBank/DDBJ databases">
        <title>Evolution of Phototrophy in the Chloroflexi Phylum Driven by Horizontal Gene Transfer.</title>
        <authorList>
            <person name="Ward L.M."/>
            <person name="Hemp J."/>
            <person name="Shih P.M."/>
            <person name="Mcglynn S.E."/>
            <person name="Fischer W."/>
        </authorList>
    </citation>
    <scope>NUCLEOTIDE SEQUENCE [LARGE SCALE GENOMIC DNA]</scope>
    <source>
        <strain evidence="3">JP3_13</strain>
    </source>
</reference>
<dbReference type="GO" id="GO:0009244">
    <property type="term" value="P:lipopolysaccharide core region biosynthetic process"/>
    <property type="evidence" value="ECO:0007669"/>
    <property type="project" value="TreeGrafter"/>
</dbReference>
<evidence type="ECO:0000313" key="4">
    <source>
        <dbReference type="Proteomes" id="UP000229681"/>
    </source>
</evidence>
<evidence type="ECO:0000313" key="3">
    <source>
        <dbReference type="EMBL" id="PJF35623.1"/>
    </source>
</evidence>
<dbReference type="Pfam" id="PF01075">
    <property type="entry name" value="Glyco_transf_9"/>
    <property type="match status" value="1"/>
</dbReference>
<dbReference type="Proteomes" id="UP000229681">
    <property type="component" value="Unassembled WGS sequence"/>
</dbReference>
<comment type="caution">
    <text evidence="3">The sequence shown here is derived from an EMBL/GenBank/DDBJ whole genome shotgun (WGS) entry which is preliminary data.</text>
</comment>
<organism evidence="3 4">
    <name type="scientific">Candidatus Thermofonsia Clade 1 bacterium</name>
    <dbReference type="NCBI Taxonomy" id="2364210"/>
    <lineage>
        <taxon>Bacteria</taxon>
        <taxon>Bacillati</taxon>
        <taxon>Chloroflexota</taxon>
        <taxon>Candidatus Thermofontia</taxon>
        <taxon>Candidatus Thermofonsia Clade 1</taxon>
    </lineage>
</organism>
<dbReference type="EMBL" id="PGTM01000130">
    <property type="protein sequence ID" value="PJF35623.1"/>
    <property type="molecule type" value="Genomic_DNA"/>
</dbReference>
<dbReference type="InterPro" id="IPR051199">
    <property type="entry name" value="LPS_LOS_Heptosyltrfase"/>
</dbReference>
<sequence length="344" mass="37200">MKRILLIKPCCIGDVIFATPLLAALRRAYPNAHITWAVNTSIAPVLYEHPHLNAVLELGESANPAAPCRLLGFVRQIGRLGADAVFVPDRSRWYSLATRLARIPMRVGLNSGGRGFAYTHKAAVQPEAIRHEAEVYLDLARLLGIPTDGLWAFAPLSVQAAVQAERFLHEAHLAHGGYLVIHPGGGVNVGMRLIEKRWPAENFAALAERLAERLKAQIAVIGAASDREAVARFKAALKQPCLDWSERFSLAEIAALAVRAALYIGNDNGVGHLAAAAGAKVLMIFGPTDPRRYAPFVPPERARYAWRPIALPKGGVSGGAPRHFDWARDGVSVEEAFAIACALC</sequence>
<keyword evidence="1" id="KW-0328">Glycosyltransferase</keyword>
<dbReference type="CDD" id="cd03789">
    <property type="entry name" value="GT9_LPS_heptosyltransferase"/>
    <property type="match status" value="1"/>
</dbReference>
<dbReference type="AlphaFoldDB" id="A0A2M8PDK7"/>
<evidence type="ECO:0000256" key="1">
    <source>
        <dbReference type="ARBA" id="ARBA00022676"/>
    </source>
</evidence>
<gene>
    <name evidence="3" type="ORF">CUN49_09630</name>
</gene>
<dbReference type="GO" id="GO:0008713">
    <property type="term" value="F:ADP-heptose-lipopolysaccharide heptosyltransferase activity"/>
    <property type="evidence" value="ECO:0007669"/>
    <property type="project" value="TreeGrafter"/>
</dbReference>
<protein>
    <recommendedName>
        <fullName evidence="5">Lipopolysaccharide heptosyltransferase II</fullName>
    </recommendedName>
</protein>
<name>A0A2M8PDK7_9CHLR</name>
<dbReference type="PANTHER" id="PTHR30160">
    <property type="entry name" value="TETRAACYLDISACCHARIDE 4'-KINASE-RELATED"/>
    <property type="match status" value="1"/>
</dbReference>
<dbReference type="GO" id="GO:0005829">
    <property type="term" value="C:cytosol"/>
    <property type="evidence" value="ECO:0007669"/>
    <property type="project" value="TreeGrafter"/>
</dbReference>
<evidence type="ECO:0008006" key="5">
    <source>
        <dbReference type="Google" id="ProtNLM"/>
    </source>
</evidence>
<dbReference type="InterPro" id="IPR002201">
    <property type="entry name" value="Glyco_trans_9"/>
</dbReference>
<dbReference type="Gene3D" id="3.40.50.2000">
    <property type="entry name" value="Glycogen Phosphorylase B"/>
    <property type="match status" value="2"/>
</dbReference>
<proteinExistence type="predicted"/>